<evidence type="ECO:0000256" key="11">
    <source>
        <dbReference type="ARBA" id="ARBA00022892"/>
    </source>
</evidence>
<dbReference type="InterPro" id="IPR050550">
    <property type="entry name" value="SEC23_SEC24_subfamily"/>
</dbReference>
<feature type="domain" description="Zinc finger Sec23/Sec24-type" evidence="18">
    <location>
        <begin position="541"/>
        <end position="577"/>
    </location>
</feature>
<dbReference type="Gene3D" id="2.60.40.1670">
    <property type="entry name" value="beta-sandwich domain of Sec23/24"/>
    <property type="match status" value="1"/>
</dbReference>
<evidence type="ECO:0000256" key="15">
    <source>
        <dbReference type="ARBA" id="ARBA00023329"/>
    </source>
</evidence>
<organism evidence="22 23">
    <name type="scientific">Holothuria leucospilota</name>
    <name type="common">Black long sea cucumber</name>
    <name type="synonym">Mertensiothuria leucospilota</name>
    <dbReference type="NCBI Taxonomy" id="206669"/>
    <lineage>
        <taxon>Eukaryota</taxon>
        <taxon>Metazoa</taxon>
        <taxon>Echinodermata</taxon>
        <taxon>Eleutherozoa</taxon>
        <taxon>Echinozoa</taxon>
        <taxon>Holothuroidea</taxon>
        <taxon>Aspidochirotacea</taxon>
        <taxon>Aspidochirotida</taxon>
        <taxon>Holothuriidae</taxon>
        <taxon>Holothuria</taxon>
    </lineage>
</organism>
<evidence type="ECO:0000313" key="23">
    <source>
        <dbReference type="Proteomes" id="UP001152320"/>
    </source>
</evidence>
<evidence type="ECO:0000256" key="2">
    <source>
        <dbReference type="ARBA" id="ARBA00004394"/>
    </source>
</evidence>
<feature type="compositionally biased region" description="Polar residues" evidence="16">
    <location>
        <begin position="71"/>
        <end position="98"/>
    </location>
</feature>
<feature type="compositionally biased region" description="Low complexity" evidence="16">
    <location>
        <begin position="399"/>
        <end position="416"/>
    </location>
</feature>
<accession>A0A9Q0YKU1</accession>
<evidence type="ECO:0000259" key="20">
    <source>
        <dbReference type="Pfam" id="PF04815"/>
    </source>
</evidence>
<evidence type="ECO:0000313" key="22">
    <source>
        <dbReference type="EMBL" id="KAJ8023145.1"/>
    </source>
</evidence>
<dbReference type="AlphaFoldDB" id="A0A9Q0YKU1"/>
<evidence type="ECO:0000256" key="14">
    <source>
        <dbReference type="ARBA" id="ARBA00023136"/>
    </source>
</evidence>
<dbReference type="SUPFAM" id="SSF82919">
    <property type="entry name" value="Zn-finger domain of Sec23/24"/>
    <property type="match status" value="1"/>
</dbReference>
<keyword evidence="7" id="KW-0963">Cytoplasm</keyword>
<evidence type="ECO:0000256" key="1">
    <source>
        <dbReference type="ARBA" id="ARBA00004299"/>
    </source>
</evidence>
<evidence type="ECO:0000259" key="18">
    <source>
        <dbReference type="Pfam" id="PF04810"/>
    </source>
</evidence>
<dbReference type="Gene3D" id="2.30.30.380">
    <property type="entry name" value="Zn-finger domain of Sec23/24"/>
    <property type="match status" value="1"/>
</dbReference>
<comment type="similarity">
    <text evidence="5">Belongs to the SEC23/SEC24 family. SEC24 subfamily.</text>
</comment>
<feature type="compositionally biased region" description="Polar residues" evidence="16">
    <location>
        <begin position="423"/>
        <end position="438"/>
    </location>
</feature>
<dbReference type="InterPro" id="IPR036174">
    <property type="entry name" value="Znf_Sec23_Sec24_sf"/>
</dbReference>
<keyword evidence="13" id="KW-0333">Golgi apparatus</keyword>
<keyword evidence="8" id="KW-0479">Metal-binding</keyword>
<dbReference type="SUPFAM" id="SSF82754">
    <property type="entry name" value="C-terminal, gelsolin-like domain of Sec23/24"/>
    <property type="match status" value="1"/>
</dbReference>
<dbReference type="CDD" id="cd01479">
    <property type="entry name" value="Sec24-like"/>
    <property type="match status" value="1"/>
</dbReference>
<dbReference type="FunFam" id="2.30.30.380:FF:000004">
    <property type="entry name" value="SEC24 homolog B, COPII coat complex component"/>
    <property type="match status" value="1"/>
</dbReference>
<keyword evidence="23" id="KW-1185">Reference proteome</keyword>
<evidence type="ECO:0000256" key="3">
    <source>
        <dbReference type="ARBA" id="ARBA00004397"/>
    </source>
</evidence>
<evidence type="ECO:0000256" key="4">
    <source>
        <dbReference type="ARBA" id="ARBA00004514"/>
    </source>
</evidence>
<dbReference type="Pfam" id="PF08033">
    <property type="entry name" value="Sec23_BS"/>
    <property type="match status" value="1"/>
</dbReference>
<keyword evidence="14" id="KW-0472">Membrane</keyword>
<dbReference type="Gene3D" id="3.40.50.410">
    <property type="entry name" value="von Willebrand factor, type A domain"/>
    <property type="match status" value="1"/>
</dbReference>
<feature type="compositionally biased region" description="Polar residues" evidence="16">
    <location>
        <begin position="21"/>
        <end position="36"/>
    </location>
</feature>
<dbReference type="InterPro" id="IPR036180">
    <property type="entry name" value="Gelsolin-like_dom_sf"/>
</dbReference>
<evidence type="ECO:0000256" key="6">
    <source>
        <dbReference type="ARBA" id="ARBA00022448"/>
    </source>
</evidence>
<dbReference type="InterPro" id="IPR012990">
    <property type="entry name" value="Beta-sandwich_Sec23_24"/>
</dbReference>
<keyword evidence="12" id="KW-0653">Protein transport</keyword>
<dbReference type="OrthoDB" id="49016at2759"/>
<comment type="caution">
    <text evidence="22">The sequence shown here is derived from an EMBL/GenBank/DDBJ whole genome shotgun (WGS) entry which is preliminary data.</text>
</comment>
<dbReference type="InterPro" id="IPR006895">
    <property type="entry name" value="Znf_Sec23_Sec24"/>
</dbReference>
<evidence type="ECO:0000256" key="8">
    <source>
        <dbReference type="ARBA" id="ARBA00022723"/>
    </source>
</evidence>
<dbReference type="Pfam" id="PF00626">
    <property type="entry name" value="Gelsolin"/>
    <property type="match status" value="1"/>
</dbReference>
<dbReference type="Pfam" id="PF04815">
    <property type="entry name" value="Sec23_helical"/>
    <property type="match status" value="1"/>
</dbReference>
<dbReference type="Proteomes" id="UP001152320">
    <property type="component" value="Chromosome 20"/>
</dbReference>
<dbReference type="InterPro" id="IPR036465">
    <property type="entry name" value="vWFA_dom_sf"/>
</dbReference>
<dbReference type="GO" id="GO:0006886">
    <property type="term" value="P:intracellular protein transport"/>
    <property type="evidence" value="ECO:0007669"/>
    <property type="project" value="InterPro"/>
</dbReference>
<feature type="compositionally biased region" description="Pro residues" evidence="16">
    <location>
        <begin position="212"/>
        <end position="231"/>
    </location>
</feature>
<evidence type="ECO:0000256" key="12">
    <source>
        <dbReference type="ARBA" id="ARBA00022927"/>
    </source>
</evidence>
<dbReference type="Pfam" id="PF04811">
    <property type="entry name" value="Sec23_trunk"/>
    <property type="match status" value="1"/>
</dbReference>
<dbReference type="InterPro" id="IPR007123">
    <property type="entry name" value="Gelsolin-like_dom"/>
</dbReference>
<evidence type="ECO:0000256" key="16">
    <source>
        <dbReference type="SAM" id="MobiDB-lite"/>
    </source>
</evidence>
<dbReference type="SUPFAM" id="SSF81995">
    <property type="entry name" value="beta-sandwich domain of Sec23/24"/>
    <property type="match status" value="1"/>
</dbReference>
<dbReference type="GO" id="GO:0005789">
    <property type="term" value="C:endoplasmic reticulum membrane"/>
    <property type="evidence" value="ECO:0007669"/>
    <property type="project" value="UniProtKB-SubCell"/>
</dbReference>
<proteinExistence type="inferred from homology"/>
<dbReference type="GO" id="GO:0030127">
    <property type="term" value="C:COPII vesicle coat"/>
    <property type="evidence" value="ECO:0007669"/>
    <property type="project" value="InterPro"/>
</dbReference>
<feature type="compositionally biased region" description="Polar residues" evidence="16">
    <location>
        <begin position="170"/>
        <end position="187"/>
    </location>
</feature>
<evidence type="ECO:0000256" key="9">
    <source>
        <dbReference type="ARBA" id="ARBA00022824"/>
    </source>
</evidence>
<keyword evidence="15" id="KW-0968">Cytoplasmic vesicle</keyword>
<dbReference type="SUPFAM" id="SSF53300">
    <property type="entry name" value="vWA-like"/>
    <property type="match status" value="1"/>
</dbReference>
<dbReference type="GO" id="GO:0070971">
    <property type="term" value="C:endoplasmic reticulum exit site"/>
    <property type="evidence" value="ECO:0007669"/>
    <property type="project" value="TreeGrafter"/>
</dbReference>
<gene>
    <name evidence="22" type="ORF">HOLleu_38243</name>
</gene>
<dbReference type="Gene3D" id="1.20.120.730">
    <property type="entry name" value="Sec23/Sec24 helical domain"/>
    <property type="match status" value="1"/>
</dbReference>
<dbReference type="PANTHER" id="PTHR13803">
    <property type="entry name" value="SEC24-RELATED PROTEIN"/>
    <property type="match status" value="1"/>
</dbReference>
<dbReference type="InterPro" id="IPR006896">
    <property type="entry name" value="Sec23/24_trunk_dom"/>
</dbReference>
<evidence type="ECO:0000259" key="19">
    <source>
        <dbReference type="Pfam" id="PF04811"/>
    </source>
</evidence>
<keyword evidence="10" id="KW-0862">Zinc</keyword>
<evidence type="ECO:0000259" key="17">
    <source>
        <dbReference type="Pfam" id="PF00626"/>
    </source>
</evidence>
<dbReference type="GO" id="GO:0000139">
    <property type="term" value="C:Golgi membrane"/>
    <property type="evidence" value="ECO:0007669"/>
    <property type="project" value="UniProtKB-SubCell"/>
</dbReference>
<dbReference type="FunFam" id="3.40.50.410:FF:000019">
    <property type="entry name" value="SEC24 homolog B, COPII coat complex component"/>
    <property type="match status" value="1"/>
</dbReference>
<dbReference type="GO" id="GO:0090110">
    <property type="term" value="P:COPII-coated vesicle cargo loading"/>
    <property type="evidence" value="ECO:0007669"/>
    <property type="project" value="TreeGrafter"/>
</dbReference>
<dbReference type="Gene3D" id="3.40.20.10">
    <property type="entry name" value="Severin"/>
    <property type="match status" value="1"/>
</dbReference>
<dbReference type="EMBL" id="JAIZAY010000020">
    <property type="protein sequence ID" value="KAJ8023145.1"/>
    <property type="molecule type" value="Genomic_DNA"/>
</dbReference>
<dbReference type="GO" id="GO:0000149">
    <property type="term" value="F:SNARE binding"/>
    <property type="evidence" value="ECO:0007669"/>
    <property type="project" value="TreeGrafter"/>
</dbReference>
<evidence type="ECO:0000256" key="5">
    <source>
        <dbReference type="ARBA" id="ARBA00008334"/>
    </source>
</evidence>
<keyword evidence="9" id="KW-0256">Endoplasmic reticulum</keyword>
<comment type="subcellular location">
    <subcellularLocation>
        <location evidence="4">Cytoplasm</location>
        <location evidence="4">Cytosol</location>
    </subcellularLocation>
    <subcellularLocation>
        <location evidence="1">Cytoplasmic vesicle</location>
        <location evidence="1">COPII-coated vesicle membrane</location>
        <topology evidence="1">Peripheral membrane protein</topology>
        <orientation evidence="1">Cytoplasmic side</orientation>
    </subcellularLocation>
    <subcellularLocation>
        <location evidence="3">Endoplasmic reticulum membrane</location>
        <topology evidence="3">Peripheral membrane protein</topology>
        <orientation evidence="3">Cytoplasmic side</orientation>
    </subcellularLocation>
    <subcellularLocation>
        <location evidence="2">Golgi apparatus membrane</location>
    </subcellularLocation>
</comment>
<feature type="compositionally biased region" description="Pro residues" evidence="16">
    <location>
        <begin position="356"/>
        <end position="386"/>
    </location>
</feature>
<feature type="domain" description="Sec23/Sec24 beta-sandwich" evidence="21">
    <location>
        <begin position="858"/>
        <end position="942"/>
    </location>
</feature>
<feature type="compositionally biased region" description="Pro residues" evidence="16">
    <location>
        <begin position="328"/>
        <end position="345"/>
    </location>
</feature>
<feature type="region of interest" description="Disordered" evidence="16">
    <location>
        <begin position="1"/>
        <end position="438"/>
    </location>
</feature>
<reference evidence="22" key="1">
    <citation type="submission" date="2021-10" db="EMBL/GenBank/DDBJ databases">
        <title>Tropical sea cucumber genome reveals ecological adaptation and Cuvierian tubules defense mechanism.</title>
        <authorList>
            <person name="Chen T."/>
        </authorList>
    </citation>
    <scope>NUCLEOTIDE SEQUENCE</scope>
    <source>
        <strain evidence="22">Nanhai2018</strain>
        <tissue evidence="22">Muscle</tissue>
    </source>
</reference>
<feature type="compositionally biased region" description="Pro residues" evidence="16">
    <location>
        <begin position="1"/>
        <end position="11"/>
    </location>
</feature>
<feature type="domain" description="Sec23/Sec24 helical" evidence="20">
    <location>
        <begin position="953"/>
        <end position="1054"/>
    </location>
</feature>
<name>A0A9Q0YKU1_HOLLE</name>
<sequence>MSYQGPPPPGASPNSSFAGSMQNNPRGMPGSPQTGGQMKFSGHPQAGMFPPPGINGPGPGNAMNTAPPMNGQPQPYMNSGFPQQGPQYGGSMQQNFGLQSRHPQSRPPPPRSSHFSGPSHSGPPPSGPPLSGPPSSAPLPGGPPPSGPPPGGPTSANQFSRSFQRPPHVSSAQNAHLPGNNMNSQPPQIGPYGQPNQGLINQQPIGPQSGPLGPPSRVPPMSQPLPSPQGLPRPLGGPGVPTVSAPPPSGMLPPSSSVQGPPPPSTHSGQGGGDFHAGSSGPPSERSSATPSPVPTQRLDALEGGTPFSAGQMPPGMVSPVNQGPPRAGVPPGPQQRYYGPPPTGSPMTQQAQRFGPPPTGPPGPPTGPPGPPTGPPGPPTGPPSGPMNQGPGLLGKRQYPQQPSYYGPPTSSQQPNQGMMAPNQNQAANSIPRQPGMQQNQAVNNINAGVGNLRLQQGDIKALNLLTERHILPPTRVVPPKGKLSQDYQRLQVNPDVFRCTLTAIPQTQSLLQKSRLPLGLIIHPFRDLSHLPVIQSSVIVRCRSCRTYINPFVTFPDQRRWKCNLCHRTNDLPEEFNFDPVTKTYGEPQRRPEIKSSTIEFIAPSEYMLRPPQPAVYLFLMDVSFGAVESGYLSVVCQTLLDTLDKMPGDARTLIGFLTFDSALHFYNLQEGATRPQMLICSDLEDVFLPCANDLLVNVHECKELITELLTELPNLFLGNKTNQTALGPALQAALKLVGPTGGRVTVFQSSLPSVGVGALKAREDPSQRAASKNIANLGPATDFYKKMALDFSGQQVAVDTFIISSQYTDIATLAGVSKFSGGCIFYYPGFHTIQNPLQVERLEIDFKRYLSRKIGFEAVMRIRCTKGMSMHTFHGNFFVRSTDLLSLPNVSPDAGFAMQVSIEDPLQESTVSCFQAALLYTSSKGERRIRVHTMCLPVTNQLSEVMAGADQRAIVGLLSRMAVDRSVTSSVEDARDALVNVCVDVLSAFKSSLPEGQTVGALMVPTSLKLLPLYCLAMLKNVAFRLGSSTRLDERVFTMEMYKCEPLLYIMLRIYPDLYALHSIMLADEMLYKDKETPQPTLVGLSSEYINKDGAYLMDRGDTMYLFVGRNVSAEFLTDVLDVPDFQSISEGLVHLPELDNEMSDRVRCFIDWLLDNRPYHAPLRVIRDDSKDRILFIQHLVHDRAESSMSYYEFLQHLQKEVK</sequence>
<evidence type="ECO:0000256" key="13">
    <source>
        <dbReference type="ARBA" id="ARBA00023034"/>
    </source>
</evidence>
<feature type="domain" description="Gelsolin-like" evidence="17">
    <location>
        <begin position="1080"/>
        <end position="1153"/>
    </location>
</feature>
<evidence type="ECO:0000256" key="7">
    <source>
        <dbReference type="ARBA" id="ARBA00022490"/>
    </source>
</evidence>
<feature type="compositionally biased region" description="Polar residues" evidence="16">
    <location>
        <begin position="194"/>
        <end position="206"/>
    </location>
</feature>
<protein>
    <submittedName>
        <fullName evidence="22">Protein transport protein Sec24B</fullName>
    </submittedName>
</protein>
<dbReference type="GO" id="GO:0005829">
    <property type="term" value="C:cytosol"/>
    <property type="evidence" value="ECO:0007669"/>
    <property type="project" value="UniProtKB-SubCell"/>
</dbReference>
<feature type="domain" description="Sec23/Sec24 trunk" evidence="19">
    <location>
        <begin position="614"/>
        <end position="853"/>
    </location>
</feature>
<evidence type="ECO:0000256" key="10">
    <source>
        <dbReference type="ARBA" id="ARBA00022833"/>
    </source>
</evidence>
<dbReference type="InterPro" id="IPR036175">
    <property type="entry name" value="Sec23/24_helical_dom_sf"/>
</dbReference>
<dbReference type="SUPFAM" id="SSF81811">
    <property type="entry name" value="Helical domain of Sec23/24"/>
    <property type="match status" value="1"/>
</dbReference>
<feature type="compositionally biased region" description="Pro residues" evidence="16">
    <location>
        <begin position="121"/>
        <end position="152"/>
    </location>
</feature>
<dbReference type="InterPro" id="IPR006900">
    <property type="entry name" value="Sec23/24_helical_dom"/>
</dbReference>
<keyword evidence="6" id="KW-0813">Transport</keyword>
<feature type="compositionally biased region" description="Polar residues" evidence="16">
    <location>
        <begin position="281"/>
        <end position="291"/>
    </location>
</feature>
<dbReference type="PANTHER" id="PTHR13803:SF39">
    <property type="entry name" value="SECRETORY 24AB, ISOFORM A"/>
    <property type="match status" value="1"/>
</dbReference>
<dbReference type="InterPro" id="IPR041742">
    <property type="entry name" value="Sec24-like_trunk_dom"/>
</dbReference>
<evidence type="ECO:0000259" key="21">
    <source>
        <dbReference type="Pfam" id="PF08033"/>
    </source>
</evidence>
<feature type="compositionally biased region" description="Polar residues" evidence="16">
    <location>
        <begin position="154"/>
        <end position="163"/>
    </location>
</feature>
<dbReference type="Pfam" id="PF04810">
    <property type="entry name" value="zf-Sec23_Sec24"/>
    <property type="match status" value="1"/>
</dbReference>
<dbReference type="InterPro" id="IPR029006">
    <property type="entry name" value="ADF-H/Gelsolin-like_dom_sf"/>
</dbReference>
<keyword evidence="11" id="KW-0931">ER-Golgi transport</keyword>
<dbReference type="GO" id="GO:0008270">
    <property type="term" value="F:zinc ion binding"/>
    <property type="evidence" value="ECO:0007669"/>
    <property type="project" value="InterPro"/>
</dbReference>